<evidence type="ECO:0000313" key="2">
    <source>
        <dbReference type="Proteomes" id="UP001203512"/>
    </source>
</evidence>
<comment type="caution">
    <text evidence="1">The sequence shown here is derived from an EMBL/GenBank/DDBJ whole genome shotgun (WGS) entry which is preliminary data.</text>
</comment>
<accession>A0ABT0DU72</accession>
<reference evidence="1 2" key="1">
    <citation type="submission" date="2022-04" db="EMBL/GenBank/DDBJ databases">
        <authorList>
            <person name="Huq M.A."/>
        </authorList>
    </citation>
    <scope>NUCLEOTIDE SEQUENCE [LARGE SCALE GENOMIC DNA]</scope>
    <source>
        <strain evidence="1 2">MAH-33</strain>
    </source>
</reference>
<sequence length="104" mass="11762">MYPLLMLDLICLLGFVTIALTSDRWWPLWTAACALVQVATHLASVAQIGISPAIYHGLKGLWAIPMQLFMVRGITLDARYRSFSNQNIGDPPALLRTWPRIWPR</sequence>
<name>A0ABT0DU72_9SPHN</name>
<protein>
    <submittedName>
        <fullName evidence="1">Uncharacterized protein</fullName>
    </submittedName>
</protein>
<keyword evidence="2" id="KW-1185">Reference proteome</keyword>
<dbReference type="EMBL" id="JALKHS010000006">
    <property type="protein sequence ID" value="MCK0530664.1"/>
    <property type="molecule type" value="Genomic_DNA"/>
</dbReference>
<organism evidence="1 2">
    <name type="scientific">Sphingobium agri</name>
    <dbReference type="NCBI Taxonomy" id="2933566"/>
    <lineage>
        <taxon>Bacteria</taxon>
        <taxon>Pseudomonadati</taxon>
        <taxon>Pseudomonadota</taxon>
        <taxon>Alphaproteobacteria</taxon>
        <taxon>Sphingomonadales</taxon>
        <taxon>Sphingomonadaceae</taxon>
        <taxon>Sphingobium</taxon>
    </lineage>
</organism>
<proteinExistence type="predicted"/>
<dbReference type="Proteomes" id="UP001203512">
    <property type="component" value="Unassembled WGS sequence"/>
</dbReference>
<evidence type="ECO:0000313" key="1">
    <source>
        <dbReference type="EMBL" id="MCK0530664.1"/>
    </source>
</evidence>
<gene>
    <name evidence="1" type="ORF">MU848_03585</name>
</gene>